<dbReference type="RefSeq" id="WP_380020461.1">
    <property type="nucleotide sequence ID" value="NZ_JBHSHD010000007.1"/>
</dbReference>
<reference evidence="8" key="1">
    <citation type="journal article" date="2019" name="Int. J. Syst. Evol. Microbiol.">
        <title>The Global Catalogue of Microorganisms (GCM) 10K type strain sequencing project: providing services to taxonomists for standard genome sequencing and annotation.</title>
        <authorList>
            <consortium name="The Broad Institute Genomics Platform"/>
            <consortium name="The Broad Institute Genome Sequencing Center for Infectious Disease"/>
            <person name="Wu L."/>
            <person name="Ma J."/>
        </authorList>
    </citation>
    <scope>NUCLEOTIDE SEQUENCE [LARGE SCALE GENOMIC DNA]</scope>
    <source>
        <strain evidence="8">CCUG 30340</strain>
    </source>
</reference>
<keyword evidence="8" id="KW-1185">Reference proteome</keyword>
<keyword evidence="2 4" id="KW-0808">Transferase</keyword>
<dbReference type="InterPro" id="IPR030700">
    <property type="entry name" value="N-end_Aminoacyl_Trfase"/>
</dbReference>
<evidence type="ECO:0000259" key="5">
    <source>
        <dbReference type="Pfam" id="PF04376"/>
    </source>
</evidence>
<evidence type="ECO:0000256" key="3">
    <source>
        <dbReference type="ARBA" id="ARBA00023315"/>
    </source>
</evidence>
<dbReference type="SUPFAM" id="SSF55729">
    <property type="entry name" value="Acyl-CoA N-acyltransferases (Nat)"/>
    <property type="match status" value="1"/>
</dbReference>
<comment type="similarity">
    <text evidence="4">Belongs to the R-transferase family. Bpt subfamily.</text>
</comment>
<keyword evidence="3 4" id="KW-0012">Acyltransferase</keyword>
<comment type="caution">
    <text evidence="7">The sequence shown here is derived from an EMBL/GenBank/DDBJ whole genome shotgun (WGS) entry which is preliminary data.</text>
</comment>
<feature type="domain" description="N-end aminoacyl transferase N-terminal" evidence="5">
    <location>
        <begin position="14"/>
        <end position="84"/>
    </location>
</feature>
<dbReference type="NCBIfam" id="NF002342">
    <property type="entry name" value="PRK01305.1-3"/>
    <property type="match status" value="1"/>
</dbReference>
<evidence type="ECO:0000313" key="8">
    <source>
        <dbReference type="Proteomes" id="UP001595886"/>
    </source>
</evidence>
<proteinExistence type="inferred from homology"/>
<comment type="subcellular location">
    <subcellularLocation>
        <location evidence="4">Cytoplasm</location>
    </subcellularLocation>
</comment>
<dbReference type="EMBL" id="JBHSHD010000007">
    <property type="protein sequence ID" value="MFC4820597.1"/>
    <property type="molecule type" value="Genomic_DNA"/>
</dbReference>
<dbReference type="InterPro" id="IPR017138">
    <property type="entry name" value="Asp_Glu_LeuTrfase"/>
</dbReference>
<accession>A0ABV9QUR8</accession>
<dbReference type="Pfam" id="PF04377">
    <property type="entry name" value="ATE_C"/>
    <property type="match status" value="1"/>
</dbReference>
<dbReference type="InterPro" id="IPR016181">
    <property type="entry name" value="Acyl_CoA_acyltransferase"/>
</dbReference>
<feature type="domain" description="N-end rule aminoacyl transferase C-terminal" evidence="6">
    <location>
        <begin position="104"/>
        <end position="225"/>
    </location>
</feature>
<dbReference type="EC" id="2.3.2.29" evidence="4"/>
<dbReference type="InterPro" id="IPR007472">
    <property type="entry name" value="N-end_Aminoacyl_Trfase_C"/>
</dbReference>
<dbReference type="Pfam" id="PF04376">
    <property type="entry name" value="ATE_N"/>
    <property type="match status" value="1"/>
</dbReference>
<comment type="function">
    <text evidence="4">Functions in the N-end rule pathway of protein degradation where it conjugates Leu from its aminoacyl-tRNA to the N-termini of proteins containing an N-terminal aspartate or glutamate.</text>
</comment>
<dbReference type="NCBIfam" id="NF002346">
    <property type="entry name" value="PRK01305.2-3"/>
    <property type="match status" value="1"/>
</dbReference>
<organism evidence="7 8">
    <name type="scientific">Dokdonella ginsengisoli</name>
    <dbReference type="NCBI Taxonomy" id="363846"/>
    <lineage>
        <taxon>Bacteria</taxon>
        <taxon>Pseudomonadati</taxon>
        <taxon>Pseudomonadota</taxon>
        <taxon>Gammaproteobacteria</taxon>
        <taxon>Lysobacterales</taxon>
        <taxon>Rhodanobacteraceae</taxon>
        <taxon>Dokdonella</taxon>
    </lineage>
</organism>
<dbReference type="PIRSF" id="PIRSF037208">
    <property type="entry name" value="ATE_pro_prd"/>
    <property type="match status" value="1"/>
</dbReference>
<evidence type="ECO:0000256" key="2">
    <source>
        <dbReference type="ARBA" id="ARBA00022679"/>
    </source>
</evidence>
<dbReference type="HAMAP" id="MF_00689">
    <property type="entry name" value="Bpt"/>
    <property type="match status" value="1"/>
</dbReference>
<evidence type="ECO:0000256" key="1">
    <source>
        <dbReference type="ARBA" id="ARBA00022490"/>
    </source>
</evidence>
<dbReference type="PANTHER" id="PTHR21367">
    <property type="entry name" value="ARGININE-TRNA-PROTEIN TRANSFERASE 1"/>
    <property type="match status" value="1"/>
</dbReference>
<keyword evidence="1 4" id="KW-0963">Cytoplasm</keyword>
<dbReference type="InterPro" id="IPR007471">
    <property type="entry name" value="N-end_Aminoacyl_Trfase_N"/>
</dbReference>
<dbReference type="GO" id="GO:0004057">
    <property type="term" value="F:arginyl-tRNA--protein transferase activity"/>
    <property type="evidence" value="ECO:0007669"/>
    <property type="project" value="UniProtKB-EC"/>
</dbReference>
<evidence type="ECO:0000313" key="7">
    <source>
        <dbReference type="EMBL" id="MFC4820597.1"/>
    </source>
</evidence>
<comment type="catalytic activity">
    <reaction evidence="4">
        <text>N-terminal L-aspartyl-[protein] + L-leucyl-tRNA(Leu) = N-terminal L-leucyl-L-aspartyl-[protein] + tRNA(Leu) + H(+)</text>
        <dbReference type="Rhea" id="RHEA:50420"/>
        <dbReference type="Rhea" id="RHEA-COMP:9613"/>
        <dbReference type="Rhea" id="RHEA-COMP:9622"/>
        <dbReference type="Rhea" id="RHEA-COMP:12669"/>
        <dbReference type="Rhea" id="RHEA-COMP:12674"/>
        <dbReference type="ChEBI" id="CHEBI:15378"/>
        <dbReference type="ChEBI" id="CHEBI:64720"/>
        <dbReference type="ChEBI" id="CHEBI:78442"/>
        <dbReference type="ChEBI" id="CHEBI:78494"/>
        <dbReference type="ChEBI" id="CHEBI:133042"/>
        <dbReference type="EC" id="2.3.2.29"/>
    </reaction>
</comment>
<comment type="catalytic activity">
    <reaction evidence="4">
        <text>N-terminal L-glutamyl-[protein] + L-leucyl-tRNA(Leu) = N-terminal L-leucyl-L-glutamyl-[protein] + tRNA(Leu) + H(+)</text>
        <dbReference type="Rhea" id="RHEA:50412"/>
        <dbReference type="Rhea" id="RHEA-COMP:9613"/>
        <dbReference type="Rhea" id="RHEA-COMP:9622"/>
        <dbReference type="Rhea" id="RHEA-COMP:12664"/>
        <dbReference type="Rhea" id="RHEA-COMP:12668"/>
        <dbReference type="ChEBI" id="CHEBI:15378"/>
        <dbReference type="ChEBI" id="CHEBI:64721"/>
        <dbReference type="ChEBI" id="CHEBI:78442"/>
        <dbReference type="ChEBI" id="CHEBI:78494"/>
        <dbReference type="ChEBI" id="CHEBI:133041"/>
        <dbReference type="EC" id="2.3.2.29"/>
    </reaction>
</comment>
<evidence type="ECO:0000259" key="6">
    <source>
        <dbReference type="Pfam" id="PF04377"/>
    </source>
</evidence>
<sequence length="238" mass="27266">MRSDVVRLFQTLPHPCGYFDERTAQNIVIDPSAPQLPQIYDLAVQRGYRRAGGHVYHPQCQGCSACVACRVPIARFRPDRSQRRCLARNADLSVQIVPAAYTDEYFALYRTYLSARHRDGGMDDARPEDFARFLYTAWSPTRFIEFRDGARLLALAVTDFCAAGLSAVYTFFDPEHESRGLGTCAILNQIRIAREHGLPHLYLGFWIDGHPKMHYKSRYRPLEILRDNAWLDLDAPAR</sequence>
<name>A0ABV9QUR8_9GAMM</name>
<protein>
    <recommendedName>
        <fullName evidence="4">Aspartate/glutamate leucyltransferase</fullName>
        <ecNumber evidence="4">2.3.2.29</ecNumber>
    </recommendedName>
</protein>
<dbReference type="PANTHER" id="PTHR21367:SF1">
    <property type="entry name" value="ARGINYL-TRNA--PROTEIN TRANSFERASE 1"/>
    <property type="match status" value="1"/>
</dbReference>
<gene>
    <name evidence="4" type="primary">bpt</name>
    <name evidence="7" type="ORF">ACFO6Q_09690</name>
</gene>
<evidence type="ECO:0000256" key="4">
    <source>
        <dbReference type="HAMAP-Rule" id="MF_00689"/>
    </source>
</evidence>
<dbReference type="Proteomes" id="UP001595886">
    <property type="component" value="Unassembled WGS sequence"/>
</dbReference>
<dbReference type="NCBIfam" id="NF002341">
    <property type="entry name" value="PRK01305.1-1"/>
    <property type="match status" value="1"/>
</dbReference>